<name>A0A830GUM9_9CREN</name>
<proteinExistence type="predicted"/>
<comment type="caution">
    <text evidence="2">The sequence shown here is derived from an EMBL/GenBank/DDBJ whole genome shotgun (WGS) entry which is preliminary data.</text>
</comment>
<reference evidence="2" key="2">
    <citation type="submission" date="2020-09" db="EMBL/GenBank/DDBJ databases">
        <authorList>
            <person name="Sun Q."/>
            <person name="Ohkuma M."/>
        </authorList>
    </citation>
    <scope>NUCLEOTIDE SEQUENCE</scope>
    <source>
        <strain evidence="2">JCM 10088</strain>
    </source>
</reference>
<evidence type="ECO:0000313" key="3">
    <source>
        <dbReference type="Proteomes" id="UP000610960"/>
    </source>
</evidence>
<evidence type="ECO:0000256" key="1">
    <source>
        <dbReference type="SAM" id="Coils"/>
    </source>
</evidence>
<feature type="coiled-coil region" evidence="1">
    <location>
        <begin position="131"/>
        <end position="193"/>
    </location>
</feature>
<organism evidence="2 3">
    <name type="scientific">Thermocladium modestius</name>
    <dbReference type="NCBI Taxonomy" id="62609"/>
    <lineage>
        <taxon>Archaea</taxon>
        <taxon>Thermoproteota</taxon>
        <taxon>Thermoprotei</taxon>
        <taxon>Thermoproteales</taxon>
        <taxon>Thermoproteaceae</taxon>
        <taxon>Thermocladium</taxon>
    </lineage>
</organism>
<reference evidence="2" key="1">
    <citation type="journal article" date="2014" name="Int. J. Syst. Evol. Microbiol.">
        <title>Complete genome sequence of Corynebacterium casei LMG S-19264T (=DSM 44701T), isolated from a smear-ripened cheese.</title>
        <authorList>
            <consortium name="US DOE Joint Genome Institute (JGI-PGF)"/>
            <person name="Walter F."/>
            <person name="Albersmeier A."/>
            <person name="Kalinowski J."/>
            <person name="Ruckert C."/>
        </authorList>
    </citation>
    <scope>NUCLEOTIDE SEQUENCE</scope>
    <source>
        <strain evidence="2">JCM 10088</strain>
    </source>
</reference>
<gene>
    <name evidence="2" type="ORF">GCM10007981_11400</name>
</gene>
<accession>A0A830GUM9</accession>
<evidence type="ECO:0000313" key="2">
    <source>
        <dbReference type="EMBL" id="GGP21012.1"/>
    </source>
</evidence>
<keyword evidence="3" id="KW-1185">Reference proteome</keyword>
<dbReference type="AlphaFoldDB" id="A0A830GUM9"/>
<dbReference type="Proteomes" id="UP000610960">
    <property type="component" value="Unassembled WGS sequence"/>
</dbReference>
<protein>
    <submittedName>
        <fullName evidence="2">Uncharacterized protein</fullName>
    </submittedName>
</protein>
<sequence>MGASTCPALKRGAGGFICGYTNKQVNPFNWYCLGDYYSCPVYIAQSRAQPQPQPERKPEVKPAEVKPITVVTQAPPAGDPEDAIISSIQSLIDKLGGEVRNVEDRWREYESYTVKVKGYFDQTSPVISQYLSLLESALSRYRDELKEVELRKEIGTIDSDAYSKLKDELGRKLDKLDGQLRDFKDRYGDLSNRVMNHYRRVITTSESPESARIRMSLAKLDDLLKSGKISKDIYEKLKGDLEKLVQGGSS</sequence>
<keyword evidence="1" id="KW-0175">Coiled coil</keyword>
<dbReference type="OrthoDB" id="28197at2157"/>
<dbReference type="EMBL" id="BMNL01000002">
    <property type="protein sequence ID" value="GGP21012.1"/>
    <property type="molecule type" value="Genomic_DNA"/>
</dbReference>
<dbReference type="RefSeq" id="WP_188596441.1">
    <property type="nucleotide sequence ID" value="NZ_BMNL01000002.1"/>
</dbReference>